<dbReference type="Pfam" id="PF04500">
    <property type="entry name" value="FLYWCH"/>
    <property type="match status" value="1"/>
</dbReference>
<protein>
    <recommendedName>
        <fullName evidence="4">FLYWCH-type domain-containing protein</fullName>
    </recommendedName>
</protein>
<dbReference type="SUPFAM" id="SSF57903">
    <property type="entry name" value="FYVE/PHD zinc finger"/>
    <property type="match status" value="1"/>
</dbReference>
<dbReference type="EnsemblMetazoa" id="G23577.1">
    <property type="protein sequence ID" value="G23577.1:cds"/>
    <property type="gene ID" value="G23577"/>
</dbReference>
<evidence type="ECO:0000256" key="2">
    <source>
        <dbReference type="ARBA" id="ARBA00022771"/>
    </source>
</evidence>
<feature type="domain" description="FLYWCH-type" evidence="4">
    <location>
        <begin position="130"/>
        <end position="188"/>
    </location>
</feature>
<name>A0A8W8KER3_MAGGI</name>
<sequence>MDSVSPPCISCGGEVRPQQHVLNCVACNGWQHRLCNTGISLQRYNIAKYGIKDLNWFCRLCEMRYWPEHDERVVSDNPANSVVPADPLNEAFVTGHCCEPEPLDSSLESDDSTSNDDVIRYRILEKGSKRGGRLLVASNGYTYGSKSKRNNKSSTLWRCSVRSAKLQCPATVSQRGHYFQPGTRPHCHPADPRQPIYKEVVALVKEQIESNRHSTASAVVTDILTTLLPEEQHFLAPKFDLLKRIANRHRAGKRPRVPVATPNATSVCYSPLPLSRQLTGRGDHNVE</sequence>
<dbReference type="InterPro" id="IPR007588">
    <property type="entry name" value="Znf_FLYWCH"/>
</dbReference>
<dbReference type="InterPro" id="IPR019786">
    <property type="entry name" value="Zinc_finger_PHD-type_CS"/>
</dbReference>
<evidence type="ECO:0000259" key="4">
    <source>
        <dbReference type="Pfam" id="PF04500"/>
    </source>
</evidence>
<organism evidence="5 6">
    <name type="scientific">Magallana gigas</name>
    <name type="common">Pacific oyster</name>
    <name type="synonym">Crassostrea gigas</name>
    <dbReference type="NCBI Taxonomy" id="29159"/>
    <lineage>
        <taxon>Eukaryota</taxon>
        <taxon>Metazoa</taxon>
        <taxon>Spiralia</taxon>
        <taxon>Lophotrochozoa</taxon>
        <taxon>Mollusca</taxon>
        <taxon>Bivalvia</taxon>
        <taxon>Autobranchia</taxon>
        <taxon>Pteriomorphia</taxon>
        <taxon>Ostreida</taxon>
        <taxon>Ostreoidea</taxon>
        <taxon>Ostreidae</taxon>
        <taxon>Magallana</taxon>
    </lineage>
</organism>
<dbReference type="PROSITE" id="PS01359">
    <property type="entry name" value="ZF_PHD_1"/>
    <property type="match status" value="1"/>
</dbReference>
<proteinExistence type="predicted"/>
<keyword evidence="2" id="KW-0863">Zinc-finger</keyword>
<dbReference type="OrthoDB" id="6161554at2759"/>
<accession>A0A8W8KER3</accession>
<dbReference type="AlphaFoldDB" id="A0A8W8KER3"/>
<dbReference type="Gene3D" id="2.20.25.240">
    <property type="match status" value="1"/>
</dbReference>
<reference evidence="5" key="1">
    <citation type="submission" date="2022-08" db="UniProtKB">
        <authorList>
            <consortium name="EnsemblMetazoa"/>
        </authorList>
    </citation>
    <scope>IDENTIFICATION</scope>
    <source>
        <strain evidence="5">05x7-T-G4-1.051#20</strain>
    </source>
</reference>
<evidence type="ECO:0000256" key="1">
    <source>
        <dbReference type="ARBA" id="ARBA00022723"/>
    </source>
</evidence>
<evidence type="ECO:0000313" key="5">
    <source>
        <dbReference type="EnsemblMetazoa" id="G23577.1:cds"/>
    </source>
</evidence>
<evidence type="ECO:0000256" key="3">
    <source>
        <dbReference type="ARBA" id="ARBA00022833"/>
    </source>
</evidence>
<evidence type="ECO:0000313" key="6">
    <source>
        <dbReference type="Proteomes" id="UP000005408"/>
    </source>
</evidence>
<dbReference type="PANTHER" id="PTHR20956:SF12">
    <property type="entry name" value="FLYWCH-TYPE DOMAIN-CONTAINING PROTEIN"/>
    <property type="match status" value="1"/>
</dbReference>
<keyword evidence="6" id="KW-1185">Reference proteome</keyword>
<dbReference type="InterPro" id="IPR013083">
    <property type="entry name" value="Znf_RING/FYVE/PHD"/>
</dbReference>
<keyword evidence="3" id="KW-0862">Zinc</keyword>
<dbReference type="PANTHER" id="PTHR20956">
    <property type="entry name" value="HEH2P"/>
    <property type="match status" value="1"/>
</dbReference>
<dbReference type="GO" id="GO:0008270">
    <property type="term" value="F:zinc ion binding"/>
    <property type="evidence" value="ECO:0007669"/>
    <property type="project" value="UniProtKB-KW"/>
</dbReference>
<dbReference type="Proteomes" id="UP000005408">
    <property type="component" value="Unassembled WGS sequence"/>
</dbReference>
<dbReference type="Gene3D" id="3.30.40.10">
    <property type="entry name" value="Zinc/RING finger domain, C3HC4 (zinc finger)"/>
    <property type="match status" value="1"/>
</dbReference>
<keyword evidence="1" id="KW-0479">Metal-binding</keyword>
<dbReference type="OMA" id="WICAPCT"/>
<dbReference type="InterPro" id="IPR011011">
    <property type="entry name" value="Znf_FYVE_PHD"/>
</dbReference>